<proteinExistence type="predicted"/>
<sequence length="143" mass="15001">MSQVLAIIATKHEPALSAMMSSGGSVQNPQPTDPFESSTAVHAETHFPSPHPDSGGHCSTTSSLHPLRTVFKSREQRVVSQPASGVAASGARKVGSWDGSKVRSLDAHAATSDAVTKSEGIPTTKAVKSFFDLMVPTFNATER</sequence>
<name>A0A0K1PQF2_9BACT</name>
<dbReference type="Proteomes" id="UP000064967">
    <property type="component" value="Chromosome"/>
</dbReference>
<accession>A0A0K1PQF2</accession>
<evidence type="ECO:0000313" key="3">
    <source>
        <dbReference type="Proteomes" id="UP000064967"/>
    </source>
</evidence>
<evidence type="ECO:0000256" key="1">
    <source>
        <dbReference type="SAM" id="MobiDB-lite"/>
    </source>
</evidence>
<organism evidence="2 3">
    <name type="scientific">Labilithrix luteola</name>
    <dbReference type="NCBI Taxonomy" id="1391654"/>
    <lineage>
        <taxon>Bacteria</taxon>
        <taxon>Pseudomonadati</taxon>
        <taxon>Myxococcota</taxon>
        <taxon>Polyangia</taxon>
        <taxon>Polyangiales</taxon>
        <taxon>Labilitrichaceae</taxon>
        <taxon>Labilithrix</taxon>
    </lineage>
</organism>
<reference evidence="2 3" key="1">
    <citation type="submission" date="2015-08" db="EMBL/GenBank/DDBJ databases">
        <authorList>
            <person name="Babu N.S."/>
            <person name="Beckwith C.J."/>
            <person name="Beseler K.G."/>
            <person name="Brison A."/>
            <person name="Carone J.V."/>
            <person name="Caskin T.P."/>
            <person name="Diamond M."/>
            <person name="Durham M.E."/>
            <person name="Foxe J.M."/>
            <person name="Go M."/>
            <person name="Henderson B.A."/>
            <person name="Jones I.B."/>
            <person name="McGettigan J.A."/>
            <person name="Micheletti S.J."/>
            <person name="Nasrallah M.E."/>
            <person name="Ortiz D."/>
            <person name="Piller C.R."/>
            <person name="Privatt S.R."/>
            <person name="Schneider S.L."/>
            <person name="Sharp S."/>
            <person name="Smith T.C."/>
            <person name="Stanton J.D."/>
            <person name="Ullery H.E."/>
            <person name="Wilson R.J."/>
            <person name="Serrano M.G."/>
            <person name="Buck G."/>
            <person name="Lee V."/>
            <person name="Wang Y."/>
            <person name="Carvalho R."/>
            <person name="Voegtly L."/>
            <person name="Shi R."/>
            <person name="Duckworth R."/>
            <person name="Johnson A."/>
            <person name="Loviza R."/>
            <person name="Walstead R."/>
            <person name="Shah Z."/>
            <person name="Kiflezghi M."/>
            <person name="Wade K."/>
            <person name="Ball S.L."/>
            <person name="Bradley K.W."/>
            <person name="Asai D.J."/>
            <person name="Bowman C.A."/>
            <person name="Russell D.A."/>
            <person name="Pope W.H."/>
            <person name="Jacobs-Sera D."/>
            <person name="Hendrix R.W."/>
            <person name="Hatfull G.F."/>
        </authorList>
    </citation>
    <scope>NUCLEOTIDE SEQUENCE [LARGE SCALE GENOMIC DNA]</scope>
    <source>
        <strain evidence="2 3">DSM 27648</strain>
    </source>
</reference>
<protein>
    <submittedName>
        <fullName evidence="2">Uncharacterized protein</fullName>
    </submittedName>
</protein>
<evidence type="ECO:0000313" key="2">
    <source>
        <dbReference type="EMBL" id="AKU95344.1"/>
    </source>
</evidence>
<gene>
    <name evidence="2" type="ORF">AKJ09_02008</name>
</gene>
<dbReference type="STRING" id="1391654.AKJ09_02008"/>
<dbReference type="EMBL" id="CP012333">
    <property type="protein sequence ID" value="AKU95344.1"/>
    <property type="molecule type" value="Genomic_DNA"/>
</dbReference>
<dbReference type="AlphaFoldDB" id="A0A0K1PQF2"/>
<feature type="compositionally biased region" description="Polar residues" evidence="1">
    <location>
        <begin position="19"/>
        <end position="40"/>
    </location>
</feature>
<dbReference type="KEGG" id="llu:AKJ09_02008"/>
<feature type="region of interest" description="Disordered" evidence="1">
    <location>
        <begin position="19"/>
        <end position="111"/>
    </location>
</feature>
<keyword evidence="3" id="KW-1185">Reference proteome</keyword>